<protein>
    <submittedName>
        <fullName evidence="6">Patatin</fullName>
    </submittedName>
</protein>
<feature type="short sequence motif" description="GXGXXG" evidence="4">
    <location>
        <begin position="31"/>
        <end position="36"/>
    </location>
</feature>
<evidence type="ECO:0000313" key="6">
    <source>
        <dbReference type="EMBL" id="PQB08417.1"/>
    </source>
</evidence>
<accession>A0A2S7L0N1</accession>
<dbReference type="GO" id="GO:0016042">
    <property type="term" value="P:lipid catabolic process"/>
    <property type="evidence" value="ECO:0007669"/>
    <property type="project" value="UniProtKB-UniRule"/>
</dbReference>
<dbReference type="Proteomes" id="UP000239522">
    <property type="component" value="Unassembled WGS sequence"/>
</dbReference>
<dbReference type="InterPro" id="IPR050301">
    <property type="entry name" value="NTE"/>
</dbReference>
<dbReference type="OrthoDB" id="9770965at2"/>
<feature type="short sequence motif" description="GXSXG" evidence="4">
    <location>
        <begin position="58"/>
        <end position="62"/>
    </location>
</feature>
<feature type="short sequence motif" description="DGA/G" evidence="4">
    <location>
        <begin position="204"/>
        <end position="206"/>
    </location>
</feature>
<evidence type="ECO:0000256" key="3">
    <source>
        <dbReference type="ARBA" id="ARBA00023098"/>
    </source>
</evidence>
<feature type="domain" description="PNPLA" evidence="5">
    <location>
        <begin position="27"/>
        <end position="217"/>
    </location>
</feature>
<dbReference type="InterPro" id="IPR016035">
    <property type="entry name" value="Acyl_Trfase/lysoPLipase"/>
</dbReference>
<reference evidence="6 7" key="1">
    <citation type="submission" date="2016-11" db="EMBL/GenBank/DDBJ databases">
        <title>Trade-off between light-utilization and light-protection in marine flavobacteria.</title>
        <authorList>
            <person name="Kumagai Y."/>
        </authorList>
    </citation>
    <scope>NUCLEOTIDE SEQUENCE [LARGE SCALE GENOMIC DNA]</scope>
    <source>
        <strain evidence="6 7">ATCC 700397</strain>
    </source>
</reference>
<sequence length="732" mass="83223">MKKFIATFFLLISIVFYSQEKQPKIGLVLSGGGAKGFAHVGVLKEIDKAGIRLDYVGGTSMGAIIGGLYAAGYSADQIENIIKETDFLSLVTDQLPRNSETFFEKEYGENTMITLPVKRGVIGLPKAISKGQNVLNLLLELFDSLDGNQDFSKLPIPFFCIATDVETGGQVLLEKGSLPLALRASGSFPTLLNPVALNGKLLVDGGIANNFPASIMKSKGIDILIGVDVEGELQKKDKLNSALAIMNQIMSYQMYNKTKKEKEKIDIYIHPDISNFSVVDFDKKDEILKIGIDEAVKYTEVFKELAAKQKIKRNRTVLKLNNEKLLVSSIAIDGAKDYTRAFVLGKLKLKEGDSLTRREMTKKIYLLSATKNYDRIEYNLSKKIDQSYLLSFYLKETSENASLKLGVHYDFLYKSSVLVNYSQKHLFVDNDKLSLDMILGDNLRYNLNYFVDNGFYISYGFRSRYNHFSSNSKFNPILSAFPNVTNINLKYTDLTNQFFVQTTFDRKFALGLGAEYKYIKATTPTITLNGQATIIDKSNYFNTFGYLKLDTYDKNYFPTKGYFADLNFKWYLASSDYNEDFQSFGQAKGTIGFAKTFWDKLTFQMTSEAGFTLKNPESEVFDFYLGGYNQNYINTFVSFYGYDFAELSDNTFLKSEFNFRYAMAEDHYAIFIANYGRLDENVFRDVQLFENIKSGYAVGYSYNSLIGPLEIKYSWSPDINQNFWLFNLGFWF</sequence>
<keyword evidence="3 4" id="KW-0443">Lipid metabolism</keyword>
<dbReference type="InterPro" id="IPR043864">
    <property type="entry name" value="Omp85-like_dom"/>
</dbReference>
<dbReference type="RefSeq" id="WP_104810616.1">
    <property type="nucleotide sequence ID" value="NZ_MQUA01000013.1"/>
</dbReference>
<keyword evidence="7" id="KW-1185">Reference proteome</keyword>
<proteinExistence type="predicted"/>
<dbReference type="InterPro" id="IPR002641">
    <property type="entry name" value="PNPLA_dom"/>
</dbReference>
<evidence type="ECO:0000256" key="2">
    <source>
        <dbReference type="ARBA" id="ARBA00022963"/>
    </source>
</evidence>
<gene>
    <name evidence="6" type="ORF">BST83_15765</name>
</gene>
<dbReference type="AlphaFoldDB" id="A0A2S7L0N1"/>
<evidence type="ECO:0000313" key="7">
    <source>
        <dbReference type="Proteomes" id="UP000239522"/>
    </source>
</evidence>
<dbReference type="PANTHER" id="PTHR14226:SF29">
    <property type="entry name" value="NEUROPATHY TARGET ESTERASE SWS"/>
    <property type="match status" value="1"/>
</dbReference>
<dbReference type="GO" id="GO:0016787">
    <property type="term" value="F:hydrolase activity"/>
    <property type="evidence" value="ECO:0007669"/>
    <property type="project" value="UniProtKB-UniRule"/>
</dbReference>
<dbReference type="Gene3D" id="3.40.1090.10">
    <property type="entry name" value="Cytosolic phospholipase A2 catalytic domain"/>
    <property type="match status" value="2"/>
</dbReference>
<dbReference type="CDD" id="cd07205">
    <property type="entry name" value="Pat_PNPLA6_PNPLA7_NTE1_like"/>
    <property type="match status" value="1"/>
</dbReference>
<dbReference type="EMBL" id="MQUA01000013">
    <property type="protein sequence ID" value="PQB08417.1"/>
    <property type="molecule type" value="Genomic_DNA"/>
</dbReference>
<name>A0A2S7L0N1_9FLAO</name>
<organism evidence="6 7">
    <name type="scientific">Polaribacter filamentus</name>
    <dbReference type="NCBI Taxonomy" id="53483"/>
    <lineage>
        <taxon>Bacteria</taxon>
        <taxon>Pseudomonadati</taxon>
        <taxon>Bacteroidota</taxon>
        <taxon>Flavobacteriia</taxon>
        <taxon>Flavobacteriales</taxon>
        <taxon>Flavobacteriaceae</taxon>
    </lineage>
</organism>
<evidence type="ECO:0000259" key="5">
    <source>
        <dbReference type="PROSITE" id="PS51635"/>
    </source>
</evidence>
<dbReference type="Pfam" id="PF19143">
    <property type="entry name" value="Omp85_2"/>
    <property type="match status" value="1"/>
</dbReference>
<evidence type="ECO:0000256" key="1">
    <source>
        <dbReference type="ARBA" id="ARBA00022801"/>
    </source>
</evidence>
<dbReference type="Pfam" id="PF01734">
    <property type="entry name" value="Patatin"/>
    <property type="match status" value="1"/>
</dbReference>
<comment type="caution">
    <text evidence="6">The sequence shown here is derived from an EMBL/GenBank/DDBJ whole genome shotgun (WGS) entry which is preliminary data.</text>
</comment>
<dbReference type="Gene3D" id="2.40.160.50">
    <property type="entry name" value="membrane protein fhac: a member of the omp85/tpsb transporter family"/>
    <property type="match status" value="1"/>
</dbReference>
<evidence type="ECO:0000256" key="4">
    <source>
        <dbReference type="PROSITE-ProRule" id="PRU01161"/>
    </source>
</evidence>
<dbReference type="PROSITE" id="PS51635">
    <property type="entry name" value="PNPLA"/>
    <property type="match status" value="1"/>
</dbReference>
<keyword evidence="1 4" id="KW-0378">Hydrolase</keyword>
<keyword evidence="2 4" id="KW-0442">Lipid degradation</keyword>
<dbReference type="PANTHER" id="PTHR14226">
    <property type="entry name" value="NEUROPATHY TARGET ESTERASE/SWISS CHEESE D.MELANOGASTER"/>
    <property type="match status" value="1"/>
</dbReference>
<dbReference type="SUPFAM" id="SSF52151">
    <property type="entry name" value="FabD/lysophospholipase-like"/>
    <property type="match status" value="1"/>
</dbReference>
<feature type="active site" description="Nucleophile" evidence="4">
    <location>
        <position position="60"/>
    </location>
</feature>
<feature type="active site" description="Proton acceptor" evidence="4">
    <location>
        <position position="204"/>
    </location>
</feature>